<organism evidence="1 2">
    <name type="scientific">Pseudoalteromonas rubra</name>
    <dbReference type="NCBI Taxonomy" id="43658"/>
    <lineage>
        <taxon>Bacteria</taxon>
        <taxon>Pseudomonadati</taxon>
        <taxon>Pseudomonadota</taxon>
        <taxon>Gammaproteobacteria</taxon>
        <taxon>Alteromonadales</taxon>
        <taxon>Pseudoalteromonadaceae</taxon>
        <taxon>Pseudoalteromonas</taxon>
    </lineage>
</organism>
<evidence type="ECO:0000313" key="2">
    <source>
        <dbReference type="Proteomes" id="UP000306719"/>
    </source>
</evidence>
<reference evidence="1 2" key="1">
    <citation type="submission" date="2018-01" db="EMBL/GenBank/DDBJ databases">
        <authorList>
            <person name="Paulsen S."/>
            <person name="Gram L.K."/>
        </authorList>
    </citation>
    <scope>NUCLEOTIDE SEQUENCE [LARGE SCALE GENOMIC DNA]</scope>
    <source>
        <strain evidence="1 2">S2599</strain>
    </source>
</reference>
<evidence type="ECO:0008006" key="3">
    <source>
        <dbReference type="Google" id="ProtNLM"/>
    </source>
</evidence>
<dbReference type="AlphaFoldDB" id="A0A5S3X0M8"/>
<reference evidence="2" key="2">
    <citation type="submission" date="2019-06" db="EMBL/GenBank/DDBJ databases">
        <title>Co-occurence of chitin degradation, pigmentation and bioactivity in marine Pseudoalteromonas.</title>
        <authorList>
            <person name="Sonnenschein E.C."/>
            <person name="Bech P.K."/>
        </authorList>
    </citation>
    <scope>NUCLEOTIDE SEQUENCE [LARGE SCALE GENOMIC DNA]</scope>
    <source>
        <strain evidence="2">S2599</strain>
    </source>
</reference>
<name>A0A5S3X0M8_9GAMM</name>
<dbReference type="SUPFAM" id="SSF55874">
    <property type="entry name" value="ATPase domain of HSP90 chaperone/DNA topoisomerase II/histidine kinase"/>
    <property type="match status" value="1"/>
</dbReference>
<accession>A0A5S3X0M8</accession>
<dbReference type="InterPro" id="IPR036890">
    <property type="entry name" value="HATPase_C_sf"/>
</dbReference>
<protein>
    <recommendedName>
        <fullName evidence="3">Histidine kinase/HSP90-like ATPase domain-containing protein</fullName>
    </recommendedName>
</protein>
<dbReference type="Gene3D" id="3.30.565.10">
    <property type="entry name" value="Histidine kinase-like ATPase, C-terminal domain"/>
    <property type="match status" value="1"/>
</dbReference>
<comment type="caution">
    <text evidence="1">The sequence shown here is derived from an EMBL/GenBank/DDBJ whole genome shotgun (WGS) entry which is preliminary data.</text>
</comment>
<dbReference type="Proteomes" id="UP000306719">
    <property type="component" value="Unassembled WGS sequence"/>
</dbReference>
<proteinExistence type="predicted"/>
<sequence>MIAVLLELAREGNAGDTEQATIALIVEEIMLAFQEQTEKNGKALSLHMTSHKSEKISRVNGLIVMGNLVRNAIQHSTGADIELCVADNAFRITNTLQDTQQHSVELFSGVEQGFGLGKIIVERICHQQNWHYTLRVEAGKITATIRFLSHI</sequence>
<evidence type="ECO:0000313" key="1">
    <source>
        <dbReference type="EMBL" id="TMP37063.1"/>
    </source>
</evidence>
<dbReference type="EMBL" id="PNCJ01000016">
    <property type="protein sequence ID" value="TMP37063.1"/>
    <property type="molecule type" value="Genomic_DNA"/>
</dbReference>
<gene>
    <name evidence="1" type="ORF">CWB98_12225</name>
</gene>